<evidence type="ECO:0000256" key="2">
    <source>
        <dbReference type="ARBA" id="ARBA00022448"/>
    </source>
</evidence>
<comment type="similarity">
    <text evidence="1">Belongs to the MOG1 family.</text>
</comment>
<dbReference type="Pfam" id="PF04603">
    <property type="entry name" value="Mog1"/>
    <property type="match status" value="1"/>
</dbReference>
<dbReference type="GO" id="GO:0005085">
    <property type="term" value="F:guanyl-nucleotide exchange factor activity"/>
    <property type="evidence" value="ECO:0007669"/>
    <property type="project" value="TreeGrafter"/>
</dbReference>
<reference evidence="4 5" key="1">
    <citation type="journal article" date="2014" name="BMC Genomics">
        <title>Comparative genomics of the major fungal agents of human and animal Sporotrichosis: Sporothrix schenckii and Sporothrix brasiliensis.</title>
        <authorList>
            <person name="Teixeira M.M."/>
            <person name="de Almeida L.G."/>
            <person name="Kubitschek-Barreira P."/>
            <person name="Alves F.L."/>
            <person name="Kioshima E.S."/>
            <person name="Abadio A.K."/>
            <person name="Fernandes L."/>
            <person name="Derengowski L.S."/>
            <person name="Ferreira K.S."/>
            <person name="Souza R.C."/>
            <person name="Ruiz J.C."/>
            <person name="de Andrade N.C."/>
            <person name="Paes H.C."/>
            <person name="Nicola A.M."/>
            <person name="Albuquerque P."/>
            <person name="Gerber A.L."/>
            <person name="Martins V.P."/>
            <person name="Peconick L.D."/>
            <person name="Neto A.V."/>
            <person name="Chaucanez C.B."/>
            <person name="Silva P.A."/>
            <person name="Cunha O.L."/>
            <person name="de Oliveira F.F."/>
            <person name="dos Santos T.C."/>
            <person name="Barros A.L."/>
            <person name="Soares M.A."/>
            <person name="de Oliveira L.M."/>
            <person name="Marini M.M."/>
            <person name="Villalobos-Duno H."/>
            <person name="Cunha M.M."/>
            <person name="de Hoog S."/>
            <person name="da Silveira J.F."/>
            <person name="Henrissat B."/>
            <person name="Nino-Vega G.A."/>
            <person name="Cisalpino P.S."/>
            <person name="Mora-Montes H.M."/>
            <person name="Almeida S.R."/>
            <person name="Stajich J.E."/>
            <person name="Lopes-Bezerra L.M."/>
            <person name="Vasconcelos A.T."/>
            <person name="Felipe M.S."/>
        </authorList>
    </citation>
    <scope>NUCLEOTIDE SEQUENCE [LARGE SCALE GENOMIC DNA]</scope>
    <source>
        <strain evidence="4 5">5110</strain>
    </source>
</reference>
<dbReference type="GeneID" id="63677628"/>
<proteinExistence type="inferred from homology"/>
<dbReference type="GO" id="GO:0031267">
    <property type="term" value="F:small GTPase binding"/>
    <property type="evidence" value="ECO:0007669"/>
    <property type="project" value="TreeGrafter"/>
</dbReference>
<dbReference type="OrthoDB" id="10255285at2759"/>
<dbReference type="InterPro" id="IPR007681">
    <property type="entry name" value="Mog1"/>
</dbReference>
<dbReference type="SUPFAM" id="SSF55724">
    <property type="entry name" value="Mog1p/PsbP-like"/>
    <property type="match status" value="1"/>
</dbReference>
<dbReference type="GO" id="GO:0006606">
    <property type="term" value="P:protein import into nucleus"/>
    <property type="evidence" value="ECO:0007669"/>
    <property type="project" value="TreeGrafter"/>
</dbReference>
<dbReference type="PANTHER" id="PTHR15837:SF0">
    <property type="entry name" value="RAN GUANINE NUCLEOTIDE RELEASE FACTOR"/>
    <property type="match status" value="1"/>
</dbReference>
<dbReference type="InterPro" id="IPR016123">
    <property type="entry name" value="Mog1/PsbP_a/b/a-sand"/>
</dbReference>
<dbReference type="Proteomes" id="UP000031575">
    <property type="component" value="Unassembled WGS sequence"/>
</dbReference>
<dbReference type="PANTHER" id="PTHR15837">
    <property type="entry name" value="RAN GUANINE NUCLEOTIDE RELEASE FACTOR"/>
    <property type="match status" value="1"/>
</dbReference>
<evidence type="ECO:0000256" key="1">
    <source>
        <dbReference type="ARBA" id="ARBA00010307"/>
    </source>
</evidence>
<comment type="caution">
    <text evidence="4">The sequence shown here is derived from an EMBL/GenBank/DDBJ whole genome shotgun (WGS) entry which is preliminary data.</text>
</comment>
<sequence>MTKTEFVPTPLFGSAIVADLPENFADVSKLRQVPDNQEVYIDKDGFTSIIFEICERVGPSGTTAEIDGKALSTHLEELIGDDADSVRVWNTTDTQFSELPESIPAYSLIATQTPRPDPKAAASSAPDFTAIILTLLRLEKESTDILITINVPHIKGEYDEEDVDLQLGKQGQLIGDAVEYASRIWATFQVKDWNLFNEV</sequence>
<gene>
    <name evidence="4" type="ORF">SPBR_04424</name>
</gene>
<dbReference type="AlphaFoldDB" id="A0A0C2IWD2"/>
<protein>
    <submittedName>
        <fullName evidence="4">Ran GTPase-binding protein mog1</fullName>
    </submittedName>
</protein>
<dbReference type="RefSeq" id="XP_040621471.1">
    <property type="nucleotide sequence ID" value="XM_040762707.1"/>
</dbReference>
<dbReference type="Gene3D" id="3.40.1000.10">
    <property type="entry name" value="Mog1/PsbP, alpha/beta/alpha sandwich"/>
    <property type="match status" value="1"/>
</dbReference>
<dbReference type="HOGENOM" id="CLU_081345_1_2_1"/>
<dbReference type="VEuPathDB" id="FungiDB:SPBR_04424"/>
<keyword evidence="3" id="KW-0653">Protein transport</keyword>
<keyword evidence="2" id="KW-0813">Transport</keyword>
<dbReference type="GO" id="GO:0005634">
    <property type="term" value="C:nucleus"/>
    <property type="evidence" value="ECO:0007669"/>
    <property type="project" value="TreeGrafter"/>
</dbReference>
<keyword evidence="5" id="KW-1185">Reference proteome</keyword>
<evidence type="ECO:0000313" key="5">
    <source>
        <dbReference type="Proteomes" id="UP000031575"/>
    </source>
</evidence>
<organism evidence="4 5">
    <name type="scientific">Sporothrix brasiliensis 5110</name>
    <dbReference type="NCBI Taxonomy" id="1398154"/>
    <lineage>
        <taxon>Eukaryota</taxon>
        <taxon>Fungi</taxon>
        <taxon>Dikarya</taxon>
        <taxon>Ascomycota</taxon>
        <taxon>Pezizomycotina</taxon>
        <taxon>Sordariomycetes</taxon>
        <taxon>Sordariomycetidae</taxon>
        <taxon>Ophiostomatales</taxon>
        <taxon>Ophiostomataceae</taxon>
        <taxon>Sporothrix</taxon>
    </lineage>
</organism>
<evidence type="ECO:0000256" key="3">
    <source>
        <dbReference type="ARBA" id="ARBA00022927"/>
    </source>
</evidence>
<dbReference type="EMBL" id="AWTV01000005">
    <property type="protein sequence ID" value="KIH93461.1"/>
    <property type="molecule type" value="Genomic_DNA"/>
</dbReference>
<accession>A0A0C2IWD2</accession>
<evidence type="ECO:0000313" key="4">
    <source>
        <dbReference type="EMBL" id="KIH93461.1"/>
    </source>
</evidence>
<name>A0A0C2IWD2_9PEZI</name>